<dbReference type="InterPro" id="IPR000120">
    <property type="entry name" value="Amidase"/>
</dbReference>
<evidence type="ECO:0000256" key="2">
    <source>
        <dbReference type="ARBA" id="ARBA00022598"/>
    </source>
</evidence>
<sequence length="495" mass="54338">MTNIHELTVEELVNKIKDKALKPSEVVNAYYEKIEKDEEAVNAFITITKDEALERAKDLDALQAENKMDGALFGIPFGIKDNFNTRDVLTTCASQMLENFYPVYTATSVKNLEDANALSLGKLNMDEFAMGSTTESSYYKVTTNPWNLNHVPGGSSGGSAAAVAAGFVPFALGTDTGGSIRQPASYCGVVGMKPTYGRVSRFGVVAFGSSFDTIGPITKTVKDNALVLEQMAGLDERDSTSADKEANFLSSIDQNLSGKKIALPKEFLDERTGEDVKKAVKEAVKVFESLGATVEEVSLPNIKYGVSAYYLLASSEASSNLARFDGIRYGYRAENPKNLDELYMKTRSEGFGEEVKRRILLGTYVLGSGHYDKYFVQAQRMRRAFIEDFKKLFETYDLIIGPTTTGVAPKLKGGAQHNEVDDVEALLNDVLTIPANMTGIPAISIPCGMSEDGLPIGLQILSDHYNEAVIYNAAYKFEERYNLHDELNNLKMEVK</sequence>
<dbReference type="GO" id="GO:0005524">
    <property type="term" value="F:ATP binding"/>
    <property type="evidence" value="ECO:0007669"/>
    <property type="project" value="UniProtKB-KW"/>
</dbReference>
<dbReference type="InterPro" id="IPR020556">
    <property type="entry name" value="Amidase_CS"/>
</dbReference>
<keyword evidence="3 8" id="KW-0547">Nucleotide-binding</keyword>
<evidence type="ECO:0000256" key="5">
    <source>
        <dbReference type="ARBA" id="ARBA00022917"/>
    </source>
</evidence>
<dbReference type="Pfam" id="PF01425">
    <property type="entry name" value="Amidase"/>
    <property type="match status" value="1"/>
</dbReference>
<dbReference type="SUPFAM" id="SSF75304">
    <property type="entry name" value="Amidase signature (AS) enzymes"/>
    <property type="match status" value="1"/>
</dbReference>
<comment type="function">
    <text evidence="6 8">Allows the formation of correctly charged Gln-tRNA(Gln) through the transamidation of misacylated Glu-tRNA(Gln) in organisms which lack glutaminyl-tRNA synthetase. The reaction takes place in the presence of glutamine and ATP through an activated gamma-phospho-Glu-tRNA(Gln).</text>
</comment>
<name>A0A6V7R9D9_9BACL</name>
<evidence type="ECO:0000313" key="11">
    <source>
        <dbReference type="Proteomes" id="UP000588186"/>
    </source>
</evidence>
<evidence type="ECO:0000256" key="4">
    <source>
        <dbReference type="ARBA" id="ARBA00022840"/>
    </source>
</evidence>
<comment type="catalytic activity">
    <reaction evidence="7 8">
        <text>L-glutamyl-tRNA(Gln) + L-glutamine + ATP + H2O = L-glutaminyl-tRNA(Gln) + L-glutamate + ADP + phosphate + H(+)</text>
        <dbReference type="Rhea" id="RHEA:17521"/>
        <dbReference type="Rhea" id="RHEA-COMP:9681"/>
        <dbReference type="Rhea" id="RHEA-COMP:9684"/>
        <dbReference type="ChEBI" id="CHEBI:15377"/>
        <dbReference type="ChEBI" id="CHEBI:15378"/>
        <dbReference type="ChEBI" id="CHEBI:29985"/>
        <dbReference type="ChEBI" id="CHEBI:30616"/>
        <dbReference type="ChEBI" id="CHEBI:43474"/>
        <dbReference type="ChEBI" id="CHEBI:58359"/>
        <dbReference type="ChEBI" id="CHEBI:78520"/>
        <dbReference type="ChEBI" id="CHEBI:78521"/>
        <dbReference type="ChEBI" id="CHEBI:456216"/>
        <dbReference type="EC" id="6.3.5.7"/>
    </reaction>
</comment>
<comment type="caution">
    <text evidence="10">The sequence shown here is derived from an EMBL/GenBank/DDBJ whole genome shotgun (WGS) entry which is preliminary data.</text>
</comment>
<keyword evidence="2 8" id="KW-0436">Ligase</keyword>
<dbReference type="EC" id="6.3.5.7" evidence="8"/>
<feature type="domain" description="Amidase" evidence="9">
    <location>
        <begin position="25"/>
        <end position="468"/>
    </location>
</feature>
<dbReference type="InterPro" id="IPR023631">
    <property type="entry name" value="Amidase_dom"/>
</dbReference>
<evidence type="ECO:0000256" key="1">
    <source>
        <dbReference type="ARBA" id="ARBA00008069"/>
    </source>
</evidence>
<dbReference type="PROSITE" id="PS00571">
    <property type="entry name" value="AMIDASES"/>
    <property type="match status" value="1"/>
</dbReference>
<dbReference type="NCBIfam" id="TIGR00132">
    <property type="entry name" value="gatA"/>
    <property type="match status" value="1"/>
</dbReference>
<dbReference type="InterPro" id="IPR004412">
    <property type="entry name" value="GatA"/>
</dbReference>
<feature type="active site" description="Acyl-ester intermediate" evidence="8">
    <location>
        <position position="179"/>
    </location>
</feature>
<keyword evidence="5 8" id="KW-0648">Protein biosynthesis</keyword>
<evidence type="ECO:0000313" key="10">
    <source>
        <dbReference type="EMBL" id="CAD2074049.1"/>
    </source>
</evidence>
<organism evidence="10 11">
    <name type="scientific">Phocicoccus pinnipedialis</name>
    <dbReference type="NCBI Taxonomy" id="110845"/>
    <lineage>
        <taxon>Bacteria</taxon>
        <taxon>Bacillati</taxon>
        <taxon>Bacillota</taxon>
        <taxon>Bacilli</taxon>
        <taxon>Bacillales</taxon>
        <taxon>Salinicoccaceae</taxon>
        <taxon>Phocicoccus</taxon>
    </lineage>
</organism>
<gene>
    <name evidence="10" type="primary">gatA_1</name>
    <name evidence="8" type="synonym">gatA</name>
    <name evidence="10" type="ORF">JEOPIN946_00793</name>
</gene>
<comment type="similarity">
    <text evidence="1 8">Belongs to the amidase family. GatA subfamily.</text>
</comment>
<keyword evidence="4 8" id="KW-0067">ATP-binding</keyword>
<evidence type="ECO:0000256" key="6">
    <source>
        <dbReference type="ARBA" id="ARBA00025295"/>
    </source>
</evidence>
<evidence type="ECO:0000259" key="9">
    <source>
        <dbReference type="Pfam" id="PF01425"/>
    </source>
</evidence>
<evidence type="ECO:0000256" key="3">
    <source>
        <dbReference type="ARBA" id="ARBA00022741"/>
    </source>
</evidence>
<dbReference type="AlphaFoldDB" id="A0A6V7R9D9"/>
<dbReference type="GO" id="GO:0030956">
    <property type="term" value="C:glutamyl-tRNA(Gln) amidotransferase complex"/>
    <property type="evidence" value="ECO:0007669"/>
    <property type="project" value="InterPro"/>
</dbReference>
<comment type="subunit">
    <text evidence="8">Heterotrimer of A, B and C subunits.</text>
</comment>
<dbReference type="PANTHER" id="PTHR11895:SF151">
    <property type="entry name" value="GLUTAMYL-TRNA(GLN) AMIDOTRANSFERASE SUBUNIT A"/>
    <property type="match status" value="1"/>
</dbReference>
<keyword evidence="10" id="KW-0808">Transferase</keyword>
<dbReference type="HAMAP" id="MF_00120">
    <property type="entry name" value="GatA"/>
    <property type="match status" value="1"/>
</dbReference>
<dbReference type="PANTHER" id="PTHR11895">
    <property type="entry name" value="TRANSAMIDASE"/>
    <property type="match status" value="1"/>
</dbReference>
<dbReference type="GO" id="GO:0006412">
    <property type="term" value="P:translation"/>
    <property type="evidence" value="ECO:0007669"/>
    <property type="project" value="UniProtKB-UniRule"/>
</dbReference>
<proteinExistence type="inferred from homology"/>
<evidence type="ECO:0000256" key="7">
    <source>
        <dbReference type="ARBA" id="ARBA00047407"/>
    </source>
</evidence>
<dbReference type="GO" id="GO:0050567">
    <property type="term" value="F:glutaminyl-tRNA synthase (glutamine-hydrolyzing) activity"/>
    <property type="evidence" value="ECO:0007669"/>
    <property type="project" value="UniProtKB-UniRule"/>
</dbReference>
<feature type="active site" description="Charge relay system" evidence="8">
    <location>
        <position position="155"/>
    </location>
</feature>
<evidence type="ECO:0000256" key="8">
    <source>
        <dbReference type="HAMAP-Rule" id="MF_00120"/>
    </source>
</evidence>
<dbReference type="Proteomes" id="UP000588186">
    <property type="component" value="Unassembled WGS sequence"/>
</dbReference>
<keyword evidence="11" id="KW-1185">Reference proteome</keyword>
<dbReference type="InterPro" id="IPR036928">
    <property type="entry name" value="AS_sf"/>
</dbReference>
<dbReference type="GO" id="GO:0016740">
    <property type="term" value="F:transferase activity"/>
    <property type="evidence" value="ECO:0007669"/>
    <property type="project" value="UniProtKB-KW"/>
</dbReference>
<dbReference type="Gene3D" id="3.90.1300.10">
    <property type="entry name" value="Amidase signature (AS) domain"/>
    <property type="match status" value="1"/>
</dbReference>
<reference evidence="10 11" key="1">
    <citation type="submission" date="2020-07" db="EMBL/GenBank/DDBJ databases">
        <authorList>
            <person name="Criscuolo A."/>
        </authorList>
    </citation>
    <scope>NUCLEOTIDE SEQUENCE [LARGE SCALE GENOMIC DNA]</scope>
    <source>
        <strain evidence="10">CIP107946</strain>
    </source>
</reference>
<protein>
    <recommendedName>
        <fullName evidence="8">Glutamyl-tRNA(Gln) amidotransferase subunit A</fullName>
        <shortName evidence="8">Glu-ADT subunit A</shortName>
        <ecNumber evidence="8">6.3.5.7</ecNumber>
    </recommendedName>
</protein>
<dbReference type="EMBL" id="CAJEWB010000007">
    <property type="protein sequence ID" value="CAD2074049.1"/>
    <property type="molecule type" value="Genomic_DNA"/>
</dbReference>
<feature type="active site" description="Charge relay system" evidence="8">
    <location>
        <position position="80"/>
    </location>
</feature>
<accession>A0A6V7R9D9</accession>